<dbReference type="SUPFAM" id="SSF54665">
    <property type="entry name" value="CO dehydrogenase molybdoprotein N-domain-like"/>
    <property type="match status" value="1"/>
</dbReference>
<comment type="caution">
    <text evidence="4">The sequence shown here is derived from an EMBL/GenBank/DDBJ whole genome shotgun (WGS) entry which is preliminary data.</text>
</comment>
<dbReference type="PANTHER" id="PTHR47495:SF2">
    <property type="entry name" value="ALDEHYDE DEHYDROGENASE"/>
    <property type="match status" value="1"/>
</dbReference>
<dbReference type="EMBL" id="JALHLF010000007">
    <property type="protein sequence ID" value="MCJ2181758.1"/>
    <property type="molecule type" value="Genomic_DNA"/>
</dbReference>
<dbReference type="Pfam" id="PF02738">
    <property type="entry name" value="MoCoBD_1"/>
    <property type="match status" value="1"/>
</dbReference>
<dbReference type="InterPro" id="IPR000674">
    <property type="entry name" value="Ald_Oxase/Xan_DH_a/b"/>
</dbReference>
<keyword evidence="2" id="KW-0472">Membrane</keyword>
<dbReference type="PIRSF" id="PIRSF036389">
    <property type="entry name" value="IOR_B"/>
    <property type="match status" value="1"/>
</dbReference>
<evidence type="ECO:0000313" key="4">
    <source>
        <dbReference type="EMBL" id="MCJ2181758.1"/>
    </source>
</evidence>
<organism evidence="4 5">
    <name type="scientific">Novosphingobium organovorum</name>
    <dbReference type="NCBI Taxonomy" id="2930092"/>
    <lineage>
        <taxon>Bacteria</taxon>
        <taxon>Pseudomonadati</taxon>
        <taxon>Pseudomonadota</taxon>
        <taxon>Alphaproteobacteria</taxon>
        <taxon>Sphingomonadales</taxon>
        <taxon>Sphingomonadaceae</taxon>
        <taxon>Novosphingobium</taxon>
    </lineage>
</organism>
<dbReference type="PANTHER" id="PTHR47495">
    <property type="entry name" value="ALDEHYDE DEHYDROGENASE"/>
    <property type="match status" value="1"/>
</dbReference>
<keyword evidence="5" id="KW-1185">Reference proteome</keyword>
<dbReference type="InterPro" id="IPR012368">
    <property type="entry name" value="OxRdtase_Mopterin-bd_su_IorB"/>
</dbReference>
<dbReference type="InterPro" id="IPR052516">
    <property type="entry name" value="N-heterocyclic_Hydroxylase"/>
</dbReference>
<evidence type="ECO:0000259" key="3">
    <source>
        <dbReference type="SMART" id="SM01008"/>
    </source>
</evidence>
<dbReference type="RefSeq" id="WP_244016970.1">
    <property type="nucleotide sequence ID" value="NZ_JALHLF010000007.1"/>
</dbReference>
<accession>A0ABT0BA78</accession>
<dbReference type="Gene3D" id="3.30.365.10">
    <property type="entry name" value="Aldehyde oxidase/xanthine dehydrogenase, molybdopterin binding domain"/>
    <property type="match status" value="4"/>
</dbReference>
<dbReference type="Gene3D" id="3.90.1170.50">
    <property type="entry name" value="Aldehyde oxidase/xanthine dehydrogenase, a/b hammerhead"/>
    <property type="match status" value="1"/>
</dbReference>
<dbReference type="InterPro" id="IPR036856">
    <property type="entry name" value="Ald_Oxase/Xan_DH_a/b_sf"/>
</dbReference>
<gene>
    <name evidence="4" type="ORF">MTR62_03425</name>
</gene>
<evidence type="ECO:0000256" key="2">
    <source>
        <dbReference type="SAM" id="Phobius"/>
    </source>
</evidence>
<feature type="domain" description="Aldehyde oxidase/xanthine dehydrogenase a/b hammerhead" evidence="3">
    <location>
        <begin position="242"/>
        <end position="325"/>
    </location>
</feature>
<dbReference type="SMART" id="SM01008">
    <property type="entry name" value="Ald_Xan_dh_C"/>
    <property type="match status" value="1"/>
</dbReference>
<feature type="compositionally biased region" description="Pro residues" evidence="1">
    <location>
        <begin position="205"/>
        <end position="216"/>
    </location>
</feature>
<evidence type="ECO:0000256" key="1">
    <source>
        <dbReference type="SAM" id="MobiDB-lite"/>
    </source>
</evidence>
<feature type="region of interest" description="Disordered" evidence="1">
    <location>
        <begin position="204"/>
        <end position="229"/>
    </location>
</feature>
<reference evidence="4" key="1">
    <citation type="submission" date="2022-03" db="EMBL/GenBank/DDBJ databases">
        <title>Identification of a novel bacterium isolated from mangrove sediments.</title>
        <authorList>
            <person name="Pan X."/>
        </authorList>
    </citation>
    <scope>NUCLEOTIDE SEQUENCE</scope>
    <source>
        <strain evidence="4">B1949</strain>
    </source>
</reference>
<dbReference type="Proteomes" id="UP001162881">
    <property type="component" value="Unassembled WGS sequence"/>
</dbReference>
<keyword evidence="2" id="KW-0812">Transmembrane</keyword>
<name>A0ABT0BA78_9SPHN</name>
<feature type="transmembrane region" description="Helical" evidence="2">
    <location>
        <begin position="9"/>
        <end position="25"/>
    </location>
</feature>
<protein>
    <submittedName>
        <fullName evidence="4">Molybdopterin-dependent oxidoreductase</fullName>
    </submittedName>
</protein>
<evidence type="ECO:0000313" key="5">
    <source>
        <dbReference type="Proteomes" id="UP001162881"/>
    </source>
</evidence>
<proteinExistence type="predicted"/>
<dbReference type="InterPro" id="IPR046867">
    <property type="entry name" value="AldOxase/xan_DH_MoCoBD2"/>
</dbReference>
<dbReference type="InterPro" id="IPR037165">
    <property type="entry name" value="AldOxase/xan_DH_Mopterin-bd_sf"/>
</dbReference>
<keyword evidence="2" id="KW-1133">Transmembrane helix</keyword>
<sequence length="757" mass="80124">MSGFTRRKVLIAGLVGGGLVVGWFLRPRHFPLPLQPGPDERAFDAWIKIATDGVVSVAVPQVEMGQGITTLLPQVVAMELGCDWRQMAVEPAPVSAYYANTVLAARWAEMWLPMAPHLVEDPDDLVTRRWAQDTLFNVTADGTSLAAYEGPARAAAATARALLQQAAAARWGVAWEECTLEAGLVRHEGQSLPLGALVNEAVAFDPPPVPPLQPEPPSEDPSDFPPGADLAYPRLDLPSKVDGSWTFAGDVRVPGLLHAAIRQGPLAARCSLEALDEAQGAKVPGFERVVRGETQGRAWVAVVARNGWAAQTALDKMQPRFRFAGAVDSLEVENALDTALHDGVAQRLFAQGDAALTSGYLPLQSRYEVAPALHATIETASATARIENGVLELWIATQAPEAARKAAAQGAGLDPAQVVLYPMAIGGSFDRRLEVAIAGQVASLAREMDKPVQLTWSRGEELRAGFPRTPVVAVMAARPDTEGSIGAWRARIAVPATAREFGRRMFGGDTPAEAIAAAAGEGDRLAIEGAVPLYAIPHVAIDHVPARIALPTGRLRGNAHGYTAFFNECFVDEMAHRAGHEPLSYRMAMLGGQPRLAECLQRVSALAQWDGGADQSGQGVACHAIGGGFIAAIASARRSDAGVRVEKLSAVVDIGRIVNADIARQQIEGGLLFGLGLAFGCTTRFAEGRPDTLTLAPLGLPGLRDAPEIDVEFVVSRADPVDPGELGVAVVAPAVGNALFSATGLRLRRLPFFGEEV</sequence>
<dbReference type="InterPro" id="IPR008274">
    <property type="entry name" value="AldOxase/xan_DH_MoCoBD1"/>
</dbReference>
<dbReference type="SUPFAM" id="SSF56003">
    <property type="entry name" value="Molybdenum cofactor-binding domain"/>
    <property type="match status" value="2"/>
</dbReference>
<dbReference type="Pfam" id="PF20256">
    <property type="entry name" value="MoCoBD_2"/>
    <property type="match status" value="2"/>
</dbReference>